<keyword evidence="4" id="KW-1185">Reference proteome</keyword>
<name>A0ABZ0EGZ0_9BURK</name>
<proteinExistence type="predicted"/>
<evidence type="ECO:0000313" key="4">
    <source>
        <dbReference type="Proteomes" id="UP001302652"/>
    </source>
</evidence>
<feature type="region of interest" description="Disordered" evidence="2">
    <location>
        <begin position="234"/>
        <end position="257"/>
    </location>
</feature>
<organism evidence="3 4">
    <name type="scientific">Paraburkholderia kirstenboschensis</name>
    <dbReference type="NCBI Taxonomy" id="1245436"/>
    <lineage>
        <taxon>Bacteria</taxon>
        <taxon>Pseudomonadati</taxon>
        <taxon>Pseudomonadota</taxon>
        <taxon>Betaproteobacteria</taxon>
        <taxon>Burkholderiales</taxon>
        <taxon>Burkholderiaceae</taxon>
        <taxon>Paraburkholderia</taxon>
    </lineage>
</organism>
<gene>
    <name evidence="3" type="ORF">RW095_11280</name>
</gene>
<feature type="compositionally biased region" description="Low complexity" evidence="2">
    <location>
        <begin position="234"/>
        <end position="245"/>
    </location>
</feature>
<dbReference type="InterPro" id="IPR021783">
    <property type="entry name" value="DUF3348"/>
</dbReference>
<feature type="coiled-coil region" evidence="1">
    <location>
        <begin position="178"/>
        <end position="205"/>
    </location>
</feature>
<dbReference type="Pfam" id="PF11828">
    <property type="entry name" value="DUF3348"/>
    <property type="match status" value="2"/>
</dbReference>
<keyword evidence="1" id="KW-0175">Coiled coil</keyword>
<accession>A0ABZ0EGZ0</accession>
<sequence>MLQALQRTAPSGPALIRLLARFADSDVPEPRQSLSDRLSQWLGWTDAIALSSALTGAPPSVPVAARAFGSAEEAECARVRASLVKTITGDSAFAVARRRGAGYVEPQAVPVDYALFRQRYQAMQQSMETGVGNLRGRLRALLAAKTPAMGRLALLDAVMERALGERERNLLASVPVLLAGHFERLRDAAQQAQDLEQAADDGAQADGVASRAASQAASKAEVAAGSGAEASVEAKAHVQAQAQPQAPAPEAAPTPAQAGVPGAWLDLFRKDMQSVLLAELDVRLQPVEGLLAALRTR</sequence>
<dbReference type="Proteomes" id="UP001302652">
    <property type="component" value="Chromosome 2"/>
</dbReference>
<reference evidence="3 4" key="1">
    <citation type="submission" date="2023-10" db="EMBL/GenBank/DDBJ databases">
        <title>Surface-active antibiotics is a multifunctional adaptation for post-fire microbes.</title>
        <authorList>
            <person name="Liu M.D."/>
            <person name="Du Y."/>
            <person name="Koupaei S.K."/>
            <person name="Kim N.R."/>
            <person name="Zhang W."/>
            <person name="Traxler M.F."/>
        </authorList>
    </citation>
    <scope>NUCLEOTIDE SEQUENCE [LARGE SCALE GENOMIC DNA]</scope>
    <source>
        <strain evidence="3 4">F3</strain>
    </source>
</reference>
<evidence type="ECO:0000256" key="1">
    <source>
        <dbReference type="SAM" id="Coils"/>
    </source>
</evidence>
<evidence type="ECO:0000256" key="2">
    <source>
        <dbReference type="SAM" id="MobiDB-lite"/>
    </source>
</evidence>
<evidence type="ECO:0000313" key="3">
    <source>
        <dbReference type="EMBL" id="WOD16480.1"/>
    </source>
</evidence>
<dbReference type="EMBL" id="CP136512">
    <property type="protein sequence ID" value="WOD16480.1"/>
    <property type="molecule type" value="Genomic_DNA"/>
</dbReference>
<dbReference type="RefSeq" id="WP_317019105.1">
    <property type="nucleotide sequence ID" value="NZ_CP136512.1"/>
</dbReference>
<protein>
    <submittedName>
        <fullName evidence="3">DUF3348 domain-containing protein</fullName>
    </submittedName>
</protein>